<dbReference type="Proteomes" id="UP000006701">
    <property type="component" value="Unassembled WGS sequence"/>
</dbReference>
<keyword evidence="5 7" id="KW-0472">Membrane</keyword>
<feature type="compositionally biased region" description="Low complexity" evidence="6">
    <location>
        <begin position="221"/>
        <end position="231"/>
    </location>
</feature>
<dbReference type="PANTHER" id="PTHR21535:SF51">
    <property type="entry name" value="MANGANESE RESISTANCE PROTEIN MNR2"/>
    <property type="match status" value="1"/>
</dbReference>
<evidence type="ECO:0000256" key="1">
    <source>
        <dbReference type="ARBA" id="ARBA00004141"/>
    </source>
</evidence>
<reference evidence="8 9" key="1">
    <citation type="journal article" date="2008" name="PLoS Genet.">
        <title>Genomic islands in the pathogenic filamentous fungus Aspergillus fumigatus.</title>
        <authorList>
            <person name="Fedorova N.D."/>
            <person name="Khaldi N."/>
            <person name="Joardar V.S."/>
            <person name="Maiti R."/>
            <person name="Amedeo P."/>
            <person name="Anderson M.J."/>
            <person name="Crabtree J."/>
            <person name="Silva J.C."/>
            <person name="Badger J.H."/>
            <person name="Albarraq A."/>
            <person name="Angiuoli S."/>
            <person name="Bussey H."/>
            <person name="Bowyer P."/>
            <person name="Cotty P.J."/>
            <person name="Dyer P.S."/>
            <person name="Egan A."/>
            <person name="Galens K."/>
            <person name="Fraser-Liggett C.M."/>
            <person name="Haas B.J."/>
            <person name="Inman J.M."/>
            <person name="Kent R."/>
            <person name="Lemieux S."/>
            <person name="Malavazi I."/>
            <person name="Orvis J."/>
            <person name="Roemer T."/>
            <person name="Ronning C.M."/>
            <person name="Sundaram J.P."/>
            <person name="Sutton G."/>
            <person name="Turner G."/>
            <person name="Venter J.C."/>
            <person name="White O.R."/>
            <person name="Whitty B.R."/>
            <person name="Youngman P."/>
            <person name="Wolfe K.H."/>
            <person name="Goldman G.H."/>
            <person name="Wortman J.R."/>
            <person name="Jiang B."/>
            <person name="Denning D.W."/>
            <person name="Nierman W.C."/>
        </authorList>
    </citation>
    <scope>NUCLEOTIDE SEQUENCE [LARGE SCALE GENOMIC DNA]</scope>
    <source>
        <strain evidence="9">ATCC 1007 / CBS 513.65 / DSM 816 / NCTC 3887 / NRRL 1</strain>
    </source>
</reference>
<feature type="region of interest" description="Disordered" evidence="6">
    <location>
        <begin position="345"/>
        <end position="366"/>
    </location>
</feature>
<dbReference type="CDD" id="cd12829">
    <property type="entry name" value="Alr1p-like"/>
    <property type="match status" value="1"/>
</dbReference>
<feature type="region of interest" description="Disordered" evidence="6">
    <location>
        <begin position="122"/>
        <end position="261"/>
    </location>
</feature>
<dbReference type="VEuPathDB" id="FungiDB:ACLA_079950"/>
<dbReference type="InterPro" id="IPR044089">
    <property type="entry name" value="Alr1-like"/>
</dbReference>
<dbReference type="AlphaFoldDB" id="A1CSM4"/>
<gene>
    <name evidence="8" type="ORF">ACLA_079950</name>
</gene>
<feature type="region of interest" description="Disordered" evidence="6">
    <location>
        <begin position="304"/>
        <end position="328"/>
    </location>
</feature>
<comment type="subcellular location">
    <subcellularLocation>
        <location evidence="1">Membrane</location>
        <topology evidence="1">Multi-pass membrane protein</topology>
    </subcellularLocation>
</comment>
<dbReference type="OrthoDB" id="29879at2759"/>
<feature type="compositionally biased region" description="Low complexity" evidence="6">
    <location>
        <begin position="485"/>
        <end position="494"/>
    </location>
</feature>
<dbReference type="GeneID" id="4700055"/>
<proteinExistence type="inferred from homology"/>
<evidence type="ECO:0000256" key="7">
    <source>
        <dbReference type="SAM" id="Phobius"/>
    </source>
</evidence>
<evidence type="ECO:0000256" key="2">
    <source>
        <dbReference type="ARBA" id="ARBA00009765"/>
    </source>
</evidence>
<feature type="compositionally biased region" description="Basic and acidic residues" evidence="6">
    <location>
        <begin position="353"/>
        <end position="364"/>
    </location>
</feature>
<feature type="region of interest" description="Disordered" evidence="6">
    <location>
        <begin position="699"/>
        <end position="728"/>
    </location>
</feature>
<dbReference type="SUPFAM" id="SSF144083">
    <property type="entry name" value="Magnesium transport protein CorA, transmembrane region"/>
    <property type="match status" value="1"/>
</dbReference>
<dbReference type="Gene3D" id="1.20.58.340">
    <property type="entry name" value="Magnesium transport protein CorA, transmembrane region"/>
    <property type="match status" value="2"/>
</dbReference>
<dbReference type="GO" id="GO:0010961">
    <property type="term" value="P:intracellular magnesium ion homeostasis"/>
    <property type="evidence" value="ECO:0007669"/>
    <property type="project" value="TreeGrafter"/>
</dbReference>
<feature type="compositionally biased region" description="Low complexity" evidence="6">
    <location>
        <begin position="1"/>
        <end position="15"/>
    </location>
</feature>
<keyword evidence="9" id="KW-1185">Reference proteome</keyword>
<dbReference type="KEGG" id="act:ACLA_079950"/>
<feature type="compositionally biased region" description="Acidic residues" evidence="6">
    <location>
        <begin position="461"/>
        <end position="474"/>
    </location>
</feature>
<dbReference type="RefSeq" id="XP_001267737.1">
    <property type="nucleotide sequence ID" value="XM_001267736.1"/>
</dbReference>
<evidence type="ECO:0000256" key="5">
    <source>
        <dbReference type="ARBA" id="ARBA00023136"/>
    </source>
</evidence>
<protein>
    <submittedName>
        <fullName evidence="8">CorA family metal ion transporter, putative</fullName>
    </submittedName>
</protein>
<dbReference type="EMBL" id="DS027060">
    <property type="protein sequence ID" value="EAW06311.1"/>
    <property type="molecule type" value="Genomic_DNA"/>
</dbReference>
<dbReference type="FunFam" id="1.20.58.340:FF:000008">
    <property type="entry name" value="CorA family metal ion transporter"/>
    <property type="match status" value="1"/>
</dbReference>
<dbReference type="GO" id="GO:0015095">
    <property type="term" value="F:magnesium ion transmembrane transporter activity"/>
    <property type="evidence" value="ECO:0007669"/>
    <property type="project" value="InterPro"/>
</dbReference>
<name>A1CSM4_ASPCL</name>
<accession>A1CSM4</accession>
<feature type="compositionally biased region" description="Polar residues" evidence="6">
    <location>
        <begin position="495"/>
        <end position="518"/>
    </location>
</feature>
<feature type="transmembrane region" description="Helical" evidence="7">
    <location>
        <begin position="857"/>
        <end position="878"/>
    </location>
</feature>
<dbReference type="InterPro" id="IPR045863">
    <property type="entry name" value="CorA_TM1_TM2"/>
</dbReference>
<feature type="region of interest" description="Disordered" evidence="6">
    <location>
        <begin position="451"/>
        <end position="550"/>
    </location>
</feature>
<organism evidence="8 9">
    <name type="scientific">Aspergillus clavatus (strain ATCC 1007 / CBS 513.65 / DSM 816 / NCTC 3887 / NRRL 1 / QM 1276 / 107)</name>
    <dbReference type="NCBI Taxonomy" id="344612"/>
    <lineage>
        <taxon>Eukaryota</taxon>
        <taxon>Fungi</taxon>
        <taxon>Dikarya</taxon>
        <taxon>Ascomycota</taxon>
        <taxon>Pezizomycotina</taxon>
        <taxon>Eurotiomycetes</taxon>
        <taxon>Eurotiomycetidae</taxon>
        <taxon>Eurotiales</taxon>
        <taxon>Aspergillaceae</taxon>
        <taxon>Aspergillus</taxon>
        <taxon>Aspergillus subgen. Fumigati</taxon>
    </lineage>
</organism>
<dbReference type="SUPFAM" id="SSF143865">
    <property type="entry name" value="CorA soluble domain-like"/>
    <property type="match status" value="1"/>
</dbReference>
<evidence type="ECO:0000256" key="6">
    <source>
        <dbReference type="SAM" id="MobiDB-lite"/>
    </source>
</evidence>
<dbReference type="PANTHER" id="PTHR21535">
    <property type="entry name" value="MAGNESIUM AND COBALT TRANSPORT PROTEIN/MITOCHONDRIAL IMPORT INNER MEMBRANE TRANSLOCASE SUBUNIT TIM8"/>
    <property type="match status" value="1"/>
</dbReference>
<feature type="region of interest" description="Disordered" evidence="6">
    <location>
        <begin position="1"/>
        <end position="110"/>
    </location>
</feature>
<evidence type="ECO:0000256" key="4">
    <source>
        <dbReference type="ARBA" id="ARBA00022989"/>
    </source>
</evidence>
<feature type="compositionally biased region" description="Basic residues" evidence="6">
    <location>
        <begin position="55"/>
        <end position="70"/>
    </location>
</feature>
<evidence type="ECO:0000313" key="9">
    <source>
        <dbReference type="Proteomes" id="UP000006701"/>
    </source>
</evidence>
<feature type="compositionally biased region" description="Low complexity" evidence="6">
    <location>
        <begin position="307"/>
        <end position="317"/>
    </location>
</feature>
<evidence type="ECO:0000313" key="8">
    <source>
        <dbReference type="EMBL" id="EAW06311.1"/>
    </source>
</evidence>
<dbReference type="FunFam" id="1.20.58.340:FF:000014">
    <property type="entry name" value="CorA family metal ion transporter"/>
    <property type="match status" value="1"/>
</dbReference>
<dbReference type="eggNOG" id="ENOG502QPTQ">
    <property type="taxonomic scope" value="Eukaryota"/>
</dbReference>
<feature type="compositionally biased region" description="Basic and acidic residues" evidence="6">
    <location>
        <begin position="126"/>
        <end position="142"/>
    </location>
</feature>
<keyword evidence="3 7" id="KW-0812">Transmembrane</keyword>
<comment type="similarity">
    <text evidence="2">Belongs to the CorA metal ion transporter (MIT) (TC 1.A.35) family.</text>
</comment>
<evidence type="ECO:0000256" key="3">
    <source>
        <dbReference type="ARBA" id="ARBA00022692"/>
    </source>
</evidence>
<dbReference type="Gene3D" id="3.30.460.20">
    <property type="entry name" value="CorA soluble domain-like"/>
    <property type="match status" value="1"/>
</dbReference>
<dbReference type="HOGENOM" id="CLU_007127_10_0_1"/>
<dbReference type="InterPro" id="IPR045861">
    <property type="entry name" value="CorA_cytoplasmic_dom"/>
</dbReference>
<dbReference type="OMA" id="NEQWDIA"/>
<dbReference type="GO" id="GO:0000329">
    <property type="term" value="C:fungal-type vacuole membrane"/>
    <property type="evidence" value="ECO:0007669"/>
    <property type="project" value="TreeGrafter"/>
</dbReference>
<keyword evidence="4 7" id="KW-1133">Transmembrane helix</keyword>
<dbReference type="Pfam" id="PF01544">
    <property type="entry name" value="CorA"/>
    <property type="match status" value="1"/>
</dbReference>
<sequence length="885" mass="100032">MPSSKSSSGNGHRSGTAAATGAMRSPRDYRDYETSAPQTHYGHDTASESRPATNKPKRKRNRHRKRRNRRQSFLTPEESHPGAGANGADTEDLTMMAGDQHHSRPALPFYDLRRDLSSTSLESEALLDHRDQPMMRPRRESRLAQSFRPGSMSIPSRSTDLVPRSTPSGPKAYHAEDDSDGSEGMDDRTPLIRPSSGHHGSRSWYGTDSIPSPFASRQRRSSGQTTSSRCSPHGLATPIDPDRDYDINNPPSIPSSPKLGGDMNYDDAVVTGADFDFALAKSIDNRMQAGSRPNDMVIEVEGGANRPKTSTQSSPSSPQLPPHEALRRRRTVTLPVEEDVCFPTEEVSELAEEDARRTSREDERRRRRIKEWPDLSVLEEWSREEKEERTGVLRAKKISEPVLIEGRLRPQYRVWRREEEEAPYRFTYFNEEFQSTIHSQSISELVQPGGNFRELFIPDPPELEDSSDEEDYEDEQHHSDNVTESNYSSNNHNNTTPEGSKAAQSGGSNAAAPNTSRVQPRMSVISEAVSEARTSGEGSPARKTSVPKPKRYGPRPTFWLDVLCPTDAEMRVIAKAFGIHALTAEDIMMQEAREKVELFRNYYFVNYRTFEQDPNSENYLQPVNMYIVVFREGILTFHFSQTPHPANVRRRIRQLMDYLILSSDWISYALIDDITDVFGPLIQAIEDEVDDIDERIMKMHSPGRGMDSNNHRDDESQDGPEPPAPGEMLRRVGESRKKVMGMYRLLSNKADVVKGFAKRCNEHWEVAPKSEIGLYLGDIQDHIMTMTSSLTYYETLLSRAHSNYLAQINILMNERQERTADVLGKLTVLGTIVLPMNIICGMWGMNVKVPGQEVDSLTWFWSITGGLIIFAFASFLIAKRVYKIV</sequence>
<dbReference type="InterPro" id="IPR002523">
    <property type="entry name" value="MgTranspt_CorA/ZnTranspt_ZntB"/>
</dbReference>